<protein>
    <recommendedName>
        <fullName evidence="3">Transcriptional regulator</fullName>
    </recommendedName>
</protein>
<dbReference type="Proteomes" id="UP000297540">
    <property type="component" value="Unassembled WGS sequence"/>
</dbReference>
<dbReference type="AlphaFoldDB" id="A0A4Y8SFF5"/>
<evidence type="ECO:0000313" key="2">
    <source>
        <dbReference type="Proteomes" id="UP000297540"/>
    </source>
</evidence>
<keyword evidence="2" id="KW-1185">Reference proteome</keyword>
<evidence type="ECO:0000313" key="1">
    <source>
        <dbReference type="EMBL" id="TFF37658.1"/>
    </source>
</evidence>
<gene>
    <name evidence="1" type="ORF">E2R66_10845</name>
</gene>
<dbReference type="EMBL" id="SOZE01000009">
    <property type="protein sequence ID" value="TFF37658.1"/>
    <property type="molecule type" value="Genomic_DNA"/>
</dbReference>
<proteinExistence type="predicted"/>
<evidence type="ECO:0008006" key="3">
    <source>
        <dbReference type="Google" id="ProtNLM"/>
    </source>
</evidence>
<reference evidence="1 2" key="1">
    <citation type="journal article" date="2017" name="Int. J. Syst. Evol. Microbiol.">
        <title>Mucilaginibacterpsychrotolerans sp. nov., isolated from peatlands.</title>
        <authorList>
            <person name="Deng Y."/>
            <person name="Shen L."/>
            <person name="Xu B."/>
            <person name="Liu Y."/>
            <person name="Gu Z."/>
            <person name="Liu H."/>
            <person name="Zhou Y."/>
        </authorList>
    </citation>
    <scope>NUCLEOTIDE SEQUENCE [LARGE SCALE GENOMIC DNA]</scope>
    <source>
        <strain evidence="1 2">NH7-4</strain>
    </source>
</reference>
<dbReference type="RefSeq" id="WP_133230774.1">
    <property type="nucleotide sequence ID" value="NZ_SOZE01000009.1"/>
</dbReference>
<comment type="caution">
    <text evidence="1">The sequence shown here is derived from an EMBL/GenBank/DDBJ whole genome shotgun (WGS) entry which is preliminary data.</text>
</comment>
<organism evidence="1 2">
    <name type="scientific">Mucilaginibacter psychrotolerans</name>
    <dbReference type="NCBI Taxonomy" id="1524096"/>
    <lineage>
        <taxon>Bacteria</taxon>
        <taxon>Pseudomonadati</taxon>
        <taxon>Bacteroidota</taxon>
        <taxon>Sphingobacteriia</taxon>
        <taxon>Sphingobacteriales</taxon>
        <taxon>Sphingobacteriaceae</taxon>
        <taxon>Mucilaginibacter</taxon>
    </lineage>
</organism>
<sequence>MKSETSEFLLLYSKITDDPRVNVWHISLYTYILSLWQKSGFKKQLKVSRKQLMKGAHFGSITTYHKCISKLKELEYITYLPTYDSYRGTVIELNT</sequence>
<dbReference type="OrthoDB" id="1442826at2"/>
<accession>A0A4Y8SFF5</accession>
<name>A0A4Y8SFF5_9SPHI</name>